<proteinExistence type="predicted"/>
<organism evidence="1">
    <name type="scientific">Octactis speculum</name>
    <dbReference type="NCBI Taxonomy" id="3111310"/>
    <lineage>
        <taxon>Eukaryota</taxon>
        <taxon>Sar</taxon>
        <taxon>Stramenopiles</taxon>
        <taxon>Ochrophyta</taxon>
        <taxon>Dictyochophyceae</taxon>
        <taxon>Dictyochales</taxon>
        <taxon>Dictyochaceae</taxon>
        <taxon>Octactis</taxon>
    </lineage>
</organism>
<dbReference type="Gene3D" id="3.30.40.10">
    <property type="entry name" value="Zinc/RING finger domain, C3HC4 (zinc finger)"/>
    <property type="match status" value="2"/>
</dbReference>
<sequence length="170" mass="19563">MGCGEEVMKKNHRFHMLYHCLKRPVVCPQCGQEVGAGDLEAHLRPPRVLGHDFVVACPLTIHRNSLVSQYEVDFELEPCPLCEEPIPACRQEVHMRKDCEFRLVGCRNRGCSRMLPLNRRTQHEELYCSSPDLQRRLTQIAAGRKNGYARHWAENARIQVATQSEPEDDD</sequence>
<evidence type="ECO:0000313" key="1">
    <source>
        <dbReference type="EMBL" id="CAD9374927.1"/>
    </source>
</evidence>
<dbReference type="EMBL" id="HBGS01004646">
    <property type="protein sequence ID" value="CAD9374927.1"/>
    <property type="molecule type" value="Transcribed_RNA"/>
</dbReference>
<name>A0A7S2AS97_9STRA</name>
<dbReference type="InterPro" id="IPR013083">
    <property type="entry name" value="Znf_RING/FYVE/PHD"/>
</dbReference>
<gene>
    <name evidence="1" type="ORF">DSPE1174_LOCUS2391</name>
</gene>
<reference evidence="1" key="1">
    <citation type="submission" date="2021-01" db="EMBL/GenBank/DDBJ databases">
        <authorList>
            <person name="Corre E."/>
            <person name="Pelletier E."/>
            <person name="Niang G."/>
            <person name="Scheremetjew M."/>
            <person name="Finn R."/>
            <person name="Kale V."/>
            <person name="Holt S."/>
            <person name="Cochrane G."/>
            <person name="Meng A."/>
            <person name="Brown T."/>
            <person name="Cohen L."/>
        </authorList>
    </citation>
    <scope>NUCLEOTIDE SEQUENCE</scope>
    <source>
        <strain evidence="1">CCMP1381</strain>
    </source>
</reference>
<dbReference type="SUPFAM" id="SSF49599">
    <property type="entry name" value="TRAF domain-like"/>
    <property type="match status" value="1"/>
</dbReference>
<evidence type="ECO:0008006" key="2">
    <source>
        <dbReference type="Google" id="ProtNLM"/>
    </source>
</evidence>
<dbReference type="AlphaFoldDB" id="A0A7S2AS97"/>
<accession>A0A7S2AS97</accession>
<protein>
    <recommendedName>
        <fullName evidence="2">TRAF-type domain-containing protein</fullName>
    </recommendedName>
</protein>